<feature type="transmembrane region" description="Helical" evidence="2">
    <location>
        <begin position="12"/>
        <end position="30"/>
    </location>
</feature>
<protein>
    <recommendedName>
        <fullName evidence="3">RING-type domain-containing protein</fullName>
    </recommendedName>
</protein>
<keyword evidence="7" id="KW-1185">Reference proteome</keyword>
<dbReference type="EMBL" id="JACMSC010000012">
    <property type="protein sequence ID" value="KAG6497466.1"/>
    <property type="molecule type" value="Genomic_DNA"/>
</dbReference>
<evidence type="ECO:0000313" key="7">
    <source>
        <dbReference type="Proteomes" id="UP000734854"/>
    </source>
</evidence>
<dbReference type="Pfam" id="PF13639">
    <property type="entry name" value="zf-RING_2"/>
    <property type="match status" value="1"/>
</dbReference>
<evidence type="ECO:0000256" key="2">
    <source>
        <dbReference type="SAM" id="Phobius"/>
    </source>
</evidence>
<reference evidence="5 7" key="1">
    <citation type="submission" date="2020-08" db="EMBL/GenBank/DDBJ databases">
        <title>Plant Genome Project.</title>
        <authorList>
            <person name="Zhang R.-G."/>
        </authorList>
    </citation>
    <scope>NUCLEOTIDE SEQUENCE [LARGE SCALE GENOMIC DNA]</scope>
    <source>
        <tissue evidence="5">Rhizome</tissue>
    </source>
</reference>
<dbReference type="PANTHER" id="PTHR46719:SF7">
    <property type="entry name" value="RING-H2 FINGER PROTEIN ATL71-RELATED"/>
    <property type="match status" value="1"/>
</dbReference>
<evidence type="ECO:0000313" key="6">
    <source>
        <dbReference type="EMBL" id="KAG6501423.1"/>
    </source>
</evidence>
<accession>A0A8J5KV77</accession>
<dbReference type="AlphaFoldDB" id="A0A8J5KV77"/>
<keyword evidence="1" id="KW-0863">Zinc-finger</keyword>
<sequence>MTVMMGLSVGLRFAIGAVVLILLFVVVGFFQFCRRARDDREATAPMEGADAAGGVDEATLTSFPKVAYSEAAGPETETCCAICLAEYEAADVLRRLPACGHLFHVECVDPWLRSHGSCPFCRALLVGSECRNAVGANTGRRRGNWAYVNTGAVAPLPVVQ</sequence>
<keyword evidence="1" id="KW-0862">Zinc</keyword>
<dbReference type="SMART" id="SM00184">
    <property type="entry name" value="RING"/>
    <property type="match status" value="1"/>
</dbReference>
<keyword evidence="1" id="KW-0479">Metal-binding</keyword>
<dbReference type="InterPro" id="IPR045899">
    <property type="entry name" value="ATL71-like"/>
</dbReference>
<dbReference type="PANTHER" id="PTHR46719">
    <property type="entry name" value="TRANSCRIPTION FACTOR C2H2 FAMILY-RELATED"/>
    <property type="match status" value="1"/>
</dbReference>
<dbReference type="EMBL" id="JACMSC010000012">
    <property type="protein sequence ID" value="KAG6497469.1"/>
    <property type="molecule type" value="Genomic_DNA"/>
</dbReference>
<gene>
    <name evidence="6" type="ORF">ZIOFF_041303</name>
    <name evidence="4" type="ORF">ZIOFF_045366</name>
    <name evidence="5" type="ORF">ZIOFF_045369</name>
</gene>
<dbReference type="InterPro" id="IPR001841">
    <property type="entry name" value="Znf_RING"/>
</dbReference>
<dbReference type="PROSITE" id="PS50089">
    <property type="entry name" value="ZF_RING_2"/>
    <property type="match status" value="1"/>
</dbReference>
<keyword evidence="2" id="KW-0472">Membrane</keyword>
<evidence type="ECO:0000259" key="3">
    <source>
        <dbReference type="PROSITE" id="PS50089"/>
    </source>
</evidence>
<dbReference type="EMBL" id="JACMSC010000011">
    <property type="protein sequence ID" value="KAG6501423.1"/>
    <property type="molecule type" value="Genomic_DNA"/>
</dbReference>
<organism evidence="5 7">
    <name type="scientific">Zingiber officinale</name>
    <name type="common">Ginger</name>
    <name type="synonym">Amomum zingiber</name>
    <dbReference type="NCBI Taxonomy" id="94328"/>
    <lineage>
        <taxon>Eukaryota</taxon>
        <taxon>Viridiplantae</taxon>
        <taxon>Streptophyta</taxon>
        <taxon>Embryophyta</taxon>
        <taxon>Tracheophyta</taxon>
        <taxon>Spermatophyta</taxon>
        <taxon>Magnoliopsida</taxon>
        <taxon>Liliopsida</taxon>
        <taxon>Zingiberales</taxon>
        <taxon>Zingiberaceae</taxon>
        <taxon>Zingiber</taxon>
    </lineage>
</organism>
<evidence type="ECO:0000313" key="4">
    <source>
        <dbReference type="EMBL" id="KAG6497466.1"/>
    </source>
</evidence>
<comment type="caution">
    <text evidence="5">The sequence shown here is derived from an EMBL/GenBank/DDBJ whole genome shotgun (WGS) entry which is preliminary data.</text>
</comment>
<name>A0A8J5KV77_ZINOF</name>
<dbReference type="GO" id="GO:0008270">
    <property type="term" value="F:zinc ion binding"/>
    <property type="evidence" value="ECO:0007669"/>
    <property type="project" value="UniProtKB-KW"/>
</dbReference>
<proteinExistence type="predicted"/>
<feature type="domain" description="RING-type" evidence="3">
    <location>
        <begin position="80"/>
        <end position="122"/>
    </location>
</feature>
<evidence type="ECO:0000256" key="1">
    <source>
        <dbReference type="PROSITE-ProRule" id="PRU00175"/>
    </source>
</evidence>
<keyword evidence="2" id="KW-0812">Transmembrane</keyword>
<evidence type="ECO:0000313" key="5">
    <source>
        <dbReference type="EMBL" id="KAG6497469.1"/>
    </source>
</evidence>
<dbReference type="OrthoDB" id="677739at2759"/>
<dbReference type="CDD" id="cd16461">
    <property type="entry name" value="RING-H2_EL5-like"/>
    <property type="match status" value="1"/>
</dbReference>
<dbReference type="Proteomes" id="UP000734854">
    <property type="component" value="Unassembled WGS sequence"/>
</dbReference>
<keyword evidence="2" id="KW-1133">Transmembrane helix</keyword>